<dbReference type="AlphaFoldDB" id="A0A507C4I4"/>
<dbReference type="OrthoDB" id="25675at2759"/>
<dbReference type="Proteomes" id="UP000320475">
    <property type="component" value="Unassembled WGS sequence"/>
</dbReference>
<proteinExistence type="predicted"/>
<evidence type="ECO:0000313" key="3">
    <source>
        <dbReference type="Proteomes" id="UP000320475"/>
    </source>
</evidence>
<sequence>METPDGAPLNNPAEQAGAPRRVPPPPFSDVSLRQRTFLVSRLAAQAGSSSMDDASLARQGATLFDSLANIRRVEEEFAIPRGGFWNSAKDSSYSLRRHGRGRLIDIVDSEWAREKLEDDEMYLPLEELPEQTDIDEPAKEDPEKWMDIDLDFFRDTLRPR</sequence>
<protein>
    <submittedName>
        <fullName evidence="2">Uncharacterized protein</fullName>
    </submittedName>
</protein>
<feature type="region of interest" description="Disordered" evidence="1">
    <location>
        <begin position="1"/>
        <end position="29"/>
    </location>
</feature>
<gene>
    <name evidence="2" type="ORF">SeLEV6574_g08034</name>
</gene>
<reference evidence="2 3" key="1">
    <citation type="journal article" date="2019" name="Sci. Rep.">
        <title>Comparative genomics of chytrid fungi reveal insights into the obligate biotrophic and pathogenic lifestyle of Synchytrium endobioticum.</title>
        <authorList>
            <person name="van de Vossenberg B.T.L.H."/>
            <person name="Warris S."/>
            <person name="Nguyen H.D.T."/>
            <person name="van Gent-Pelzer M.P.E."/>
            <person name="Joly D.L."/>
            <person name="van de Geest H.C."/>
            <person name="Bonants P.J.M."/>
            <person name="Smith D.S."/>
            <person name="Levesque C.A."/>
            <person name="van der Lee T.A.J."/>
        </authorList>
    </citation>
    <scope>NUCLEOTIDE SEQUENCE [LARGE SCALE GENOMIC DNA]</scope>
    <source>
        <strain evidence="2 3">LEV6574</strain>
    </source>
</reference>
<evidence type="ECO:0000313" key="2">
    <source>
        <dbReference type="EMBL" id="TPX36450.1"/>
    </source>
</evidence>
<name>A0A507C4I4_9FUNG</name>
<comment type="caution">
    <text evidence="2">The sequence shown here is derived from an EMBL/GenBank/DDBJ whole genome shotgun (WGS) entry which is preliminary data.</text>
</comment>
<evidence type="ECO:0000256" key="1">
    <source>
        <dbReference type="SAM" id="MobiDB-lite"/>
    </source>
</evidence>
<dbReference type="EMBL" id="QEAM01000691">
    <property type="protein sequence ID" value="TPX36450.1"/>
    <property type="molecule type" value="Genomic_DNA"/>
</dbReference>
<organism evidence="2 3">
    <name type="scientific">Synchytrium endobioticum</name>
    <dbReference type="NCBI Taxonomy" id="286115"/>
    <lineage>
        <taxon>Eukaryota</taxon>
        <taxon>Fungi</taxon>
        <taxon>Fungi incertae sedis</taxon>
        <taxon>Chytridiomycota</taxon>
        <taxon>Chytridiomycota incertae sedis</taxon>
        <taxon>Chytridiomycetes</taxon>
        <taxon>Synchytriales</taxon>
        <taxon>Synchytriaceae</taxon>
        <taxon>Synchytrium</taxon>
    </lineage>
</organism>
<accession>A0A507C4I4</accession>